<organism evidence="2 3">
    <name type="scientific">Prunus dulcis</name>
    <name type="common">Almond</name>
    <name type="synonym">Amygdalus dulcis</name>
    <dbReference type="NCBI Taxonomy" id="3755"/>
    <lineage>
        <taxon>Eukaryota</taxon>
        <taxon>Viridiplantae</taxon>
        <taxon>Streptophyta</taxon>
        <taxon>Embryophyta</taxon>
        <taxon>Tracheophyta</taxon>
        <taxon>Spermatophyta</taxon>
        <taxon>Magnoliopsida</taxon>
        <taxon>eudicotyledons</taxon>
        <taxon>Gunneridae</taxon>
        <taxon>Pentapetalae</taxon>
        <taxon>rosids</taxon>
        <taxon>fabids</taxon>
        <taxon>Rosales</taxon>
        <taxon>Rosaceae</taxon>
        <taxon>Amygdaloideae</taxon>
        <taxon>Amygdaleae</taxon>
        <taxon>Prunus</taxon>
    </lineage>
</organism>
<dbReference type="PANTHER" id="PTHR47150:SF5">
    <property type="entry name" value="OS07G0546750 PROTEIN"/>
    <property type="match status" value="1"/>
</dbReference>
<dbReference type="EMBL" id="JAJFAZ020000001">
    <property type="protein sequence ID" value="KAI5350110.1"/>
    <property type="molecule type" value="Genomic_DNA"/>
</dbReference>
<accession>A0AAD4ZL65</accession>
<dbReference type="Pfam" id="PF04827">
    <property type="entry name" value="Plant_tran"/>
    <property type="match status" value="1"/>
</dbReference>
<sequence>MEEFRRCLERQEREANERNRRADEVNEVQREVDEQVLIAVALQEEENQGRRCGSQVGRRRNVERHRHSRGKNLLEDYFIPTSLYSYVDFRRRFRMQPHLFNKVMHDICNYDAYFVQKCDATGVLGLLPEQKLTAVVRMLAYGASADQVDEIAWMGKSTTLEALVRFCQAVETLYTRDYLHRPTPRDLQRLLQKAEARGFPGMIGSIDCMHWQWKNCPTAWQGDYGNRKGQKSAILEAVAGFDTWVWHAFFGVAGSQNDLNVLGQSPVFNEVLRGQGSNVTYEVNNTVYQTGYYLADDIYPRWTTFVKSIPNPRSQKQKLFVTYQEGYRKDVERVVTHPGIAPASNSLNFGVPTNPKPVSSQKASRYEDARCAI</sequence>
<keyword evidence="3" id="KW-1185">Reference proteome</keyword>
<proteinExistence type="predicted"/>
<protein>
    <recommendedName>
        <fullName evidence="4">Protein ALP1-like</fullName>
    </recommendedName>
</protein>
<comment type="caution">
    <text evidence="2">The sequence shown here is derived from an EMBL/GenBank/DDBJ whole genome shotgun (WGS) entry which is preliminary data.</text>
</comment>
<gene>
    <name evidence="2" type="ORF">L3X38_003001</name>
</gene>
<feature type="coiled-coil region" evidence="1">
    <location>
        <begin position="1"/>
        <end position="45"/>
    </location>
</feature>
<evidence type="ECO:0000256" key="1">
    <source>
        <dbReference type="SAM" id="Coils"/>
    </source>
</evidence>
<evidence type="ECO:0008006" key="4">
    <source>
        <dbReference type="Google" id="ProtNLM"/>
    </source>
</evidence>
<dbReference type="AlphaFoldDB" id="A0AAD4ZL65"/>
<name>A0AAD4ZL65_PRUDU</name>
<evidence type="ECO:0000313" key="3">
    <source>
        <dbReference type="Proteomes" id="UP001054821"/>
    </source>
</evidence>
<keyword evidence="1" id="KW-0175">Coiled coil</keyword>
<dbReference type="Proteomes" id="UP001054821">
    <property type="component" value="Chromosome 1"/>
</dbReference>
<dbReference type="PANTHER" id="PTHR47150">
    <property type="entry name" value="OS12G0169200 PROTEIN"/>
    <property type="match status" value="1"/>
</dbReference>
<evidence type="ECO:0000313" key="2">
    <source>
        <dbReference type="EMBL" id="KAI5350110.1"/>
    </source>
</evidence>
<reference evidence="2 3" key="1">
    <citation type="journal article" date="2022" name="G3 (Bethesda)">
        <title>Whole-genome sequence and methylome profiling of the almond [Prunus dulcis (Mill.) D.A. Webb] cultivar 'Nonpareil'.</title>
        <authorList>
            <person name="D'Amico-Willman K.M."/>
            <person name="Ouma W.Z."/>
            <person name="Meulia T."/>
            <person name="Sideli G.M."/>
            <person name="Gradziel T.M."/>
            <person name="Fresnedo-Ramirez J."/>
        </authorList>
    </citation>
    <scope>NUCLEOTIDE SEQUENCE [LARGE SCALE GENOMIC DNA]</scope>
    <source>
        <strain evidence="2">Clone GOH B32 T37-40</strain>
    </source>
</reference>
<dbReference type="InterPro" id="IPR006912">
    <property type="entry name" value="Harbinger_derived_prot"/>
</dbReference>